<dbReference type="GO" id="GO:0016020">
    <property type="term" value="C:membrane"/>
    <property type="evidence" value="ECO:0007669"/>
    <property type="project" value="UniProtKB-SubCell"/>
</dbReference>
<keyword evidence="3 8" id="KW-0812">Transmembrane</keyword>
<organism evidence="9 10">
    <name type="scientific">Patella caerulea</name>
    <name type="common">Rayed Mediterranean limpet</name>
    <dbReference type="NCBI Taxonomy" id="87958"/>
    <lineage>
        <taxon>Eukaryota</taxon>
        <taxon>Metazoa</taxon>
        <taxon>Spiralia</taxon>
        <taxon>Lophotrochozoa</taxon>
        <taxon>Mollusca</taxon>
        <taxon>Gastropoda</taxon>
        <taxon>Patellogastropoda</taxon>
        <taxon>Patelloidea</taxon>
        <taxon>Patellidae</taxon>
        <taxon>Patella</taxon>
    </lineage>
</organism>
<dbReference type="GO" id="GO:0046872">
    <property type="term" value="F:metal ion binding"/>
    <property type="evidence" value="ECO:0007669"/>
    <property type="project" value="UniProtKB-KW"/>
</dbReference>
<evidence type="ECO:0000256" key="6">
    <source>
        <dbReference type="PIRSR" id="PIRSR604254-1"/>
    </source>
</evidence>
<feature type="transmembrane region" description="Helical" evidence="8">
    <location>
        <begin position="112"/>
        <end position="133"/>
    </location>
</feature>
<dbReference type="EMBL" id="JAZGQO010000010">
    <property type="protein sequence ID" value="KAK6174869.1"/>
    <property type="molecule type" value="Genomic_DNA"/>
</dbReference>
<keyword evidence="6" id="KW-0479">Metal-binding</keyword>
<evidence type="ECO:0000313" key="10">
    <source>
        <dbReference type="Proteomes" id="UP001347796"/>
    </source>
</evidence>
<comment type="similarity">
    <text evidence="2">Belongs to the ADIPOR family.</text>
</comment>
<evidence type="ECO:0000256" key="8">
    <source>
        <dbReference type="SAM" id="Phobius"/>
    </source>
</evidence>
<proteinExistence type="inferred from homology"/>
<keyword evidence="6" id="KW-0862">Zinc</keyword>
<dbReference type="PANTHER" id="PTHR20855">
    <property type="entry name" value="ADIPOR/PROGESTIN RECEPTOR-RELATED"/>
    <property type="match status" value="1"/>
</dbReference>
<sequence>MVYKTLPVSQVPVPMREPFILTGYRLLHQPWSYYVISLFKWNNEALSVWSHLLSAIFLILQTLYYGQTYDLLSNEDGKKILMFSIGCVSMTSLSAFAHLMHSKSVKYHYVCFLFDYSGIALYAYSTALGSLYICSEPYIYSVLEHYYIPVTVALGTVTFMLTVIAKLKVTNPFSWQRKCLMIVPYVIYAVWVSTPIIFRYRACFYDNGCSLTSLNHISLVYCLFILTAAVYSTHLPEKWRPGNYDNIGQSHQTFHYCSLATIVMQLVAIRTDIEQGQSQHAVFNFRSGSMGFIIFFIINTLIILYYLPLIASNSQQFEQPMRKHQMRNNQIHNNQSYTKKKK</sequence>
<evidence type="ECO:0000256" key="3">
    <source>
        <dbReference type="ARBA" id="ARBA00022692"/>
    </source>
</evidence>
<comment type="subcellular location">
    <subcellularLocation>
        <location evidence="1">Membrane</location>
        <topology evidence="1">Multi-pass membrane protein</topology>
    </subcellularLocation>
</comment>
<evidence type="ECO:0000313" key="9">
    <source>
        <dbReference type="EMBL" id="KAK6174869.1"/>
    </source>
</evidence>
<evidence type="ECO:0000256" key="1">
    <source>
        <dbReference type="ARBA" id="ARBA00004141"/>
    </source>
</evidence>
<feature type="binding site" evidence="6">
    <location>
        <position position="251"/>
    </location>
    <ligand>
        <name>Zn(2+)</name>
        <dbReference type="ChEBI" id="CHEBI:29105"/>
    </ligand>
</feature>
<dbReference type="GO" id="GO:0038023">
    <property type="term" value="F:signaling receptor activity"/>
    <property type="evidence" value="ECO:0007669"/>
    <property type="project" value="TreeGrafter"/>
</dbReference>
<dbReference type="InterPro" id="IPR004254">
    <property type="entry name" value="AdipoR/HlyIII-related"/>
</dbReference>
<protein>
    <submittedName>
        <fullName evidence="9">Uncharacterized protein</fullName>
    </submittedName>
</protein>
<name>A0AAN8PFA7_PATCE</name>
<keyword evidence="4 8" id="KW-1133">Transmembrane helix</keyword>
<feature type="transmembrane region" description="Helical" evidence="8">
    <location>
        <begin position="289"/>
        <end position="307"/>
    </location>
</feature>
<gene>
    <name evidence="9" type="ORF">SNE40_013435</name>
</gene>
<dbReference type="AlphaFoldDB" id="A0AAN8PFA7"/>
<evidence type="ECO:0000256" key="2">
    <source>
        <dbReference type="ARBA" id="ARBA00007018"/>
    </source>
</evidence>
<feature type="transmembrane region" description="Helical" evidence="8">
    <location>
        <begin position="46"/>
        <end position="65"/>
    </location>
</feature>
<keyword evidence="5 8" id="KW-0472">Membrane</keyword>
<feature type="transmembrane region" description="Helical" evidence="8">
    <location>
        <begin position="80"/>
        <end position="100"/>
    </location>
</feature>
<reference evidence="9 10" key="1">
    <citation type="submission" date="2024-01" db="EMBL/GenBank/DDBJ databases">
        <title>The genome of the rayed Mediterranean limpet Patella caerulea (Linnaeus, 1758).</title>
        <authorList>
            <person name="Anh-Thu Weber A."/>
            <person name="Halstead-Nussloch G."/>
        </authorList>
    </citation>
    <scope>NUCLEOTIDE SEQUENCE [LARGE SCALE GENOMIC DNA]</scope>
    <source>
        <strain evidence="9">AATW-2023a</strain>
        <tissue evidence="9">Whole specimen</tissue>
    </source>
</reference>
<evidence type="ECO:0000256" key="7">
    <source>
        <dbReference type="SAM" id="MobiDB-lite"/>
    </source>
</evidence>
<dbReference type="Proteomes" id="UP001347796">
    <property type="component" value="Unassembled WGS sequence"/>
</dbReference>
<dbReference type="PANTHER" id="PTHR20855:SF92">
    <property type="entry name" value="PROGESTIN AND ADIPOQ RECEPTOR FAMILY MEMBER 3-LIKE"/>
    <property type="match status" value="1"/>
</dbReference>
<keyword evidence="10" id="KW-1185">Reference proteome</keyword>
<dbReference type="Pfam" id="PF03006">
    <property type="entry name" value="HlyIII"/>
    <property type="match status" value="1"/>
</dbReference>
<feature type="region of interest" description="Disordered" evidence="7">
    <location>
        <begin position="321"/>
        <end position="342"/>
    </location>
</feature>
<evidence type="ECO:0000256" key="4">
    <source>
        <dbReference type="ARBA" id="ARBA00022989"/>
    </source>
</evidence>
<accession>A0AAN8PFA7</accession>
<feature type="compositionally biased region" description="Polar residues" evidence="7">
    <location>
        <begin position="327"/>
        <end position="342"/>
    </location>
</feature>
<evidence type="ECO:0000256" key="5">
    <source>
        <dbReference type="ARBA" id="ARBA00023136"/>
    </source>
</evidence>
<feature type="transmembrane region" description="Helical" evidence="8">
    <location>
        <begin position="179"/>
        <end position="202"/>
    </location>
</feature>
<comment type="caution">
    <text evidence="9">The sequence shown here is derived from an EMBL/GenBank/DDBJ whole genome shotgun (WGS) entry which is preliminary data.</text>
</comment>
<feature type="binding site" evidence="6">
    <location>
        <position position="98"/>
    </location>
    <ligand>
        <name>Zn(2+)</name>
        <dbReference type="ChEBI" id="CHEBI:29105"/>
    </ligand>
</feature>
<feature type="binding site" evidence="6">
    <location>
        <position position="255"/>
    </location>
    <ligand>
        <name>Zn(2+)</name>
        <dbReference type="ChEBI" id="CHEBI:29105"/>
    </ligand>
</feature>
<feature type="transmembrane region" description="Helical" evidence="8">
    <location>
        <begin position="214"/>
        <end position="232"/>
    </location>
</feature>
<feature type="transmembrane region" description="Helical" evidence="8">
    <location>
        <begin position="145"/>
        <end position="167"/>
    </location>
</feature>